<accession>A0A0E9LSP1</accession>
<dbReference type="PROSITE" id="PS00041">
    <property type="entry name" value="HTH_ARAC_FAMILY_1"/>
    <property type="match status" value="1"/>
</dbReference>
<dbReference type="Pfam" id="PF02518">
    <property type="entry name" value="HATPase_c"/>
    <property type="match status" value="1"/>
</dbReference>
<keyword evidence="4" id="KW-0808">Transferase</keyword>
<keyword evidence="11" id="KW-0804">Transcription</keyword>
<evidence type="ECO:0000256" key="13">
    <source>
        <dbReference type="SAM" id="MobiDB-lite"/>
    </source>
</evidence>
<dbReference type="Gene3D" id="1.10.287.130">
    <property type="match status" value="1"/>
</dbReference>
<evidence type="ECO:0000256" key="1">
    <source>
        <dbReference type="ARBA" id="ARBA00000085"/>
    </source>
</evidence>
<feature type="domain" description="Histidine kinase" evidence="15">
    <location>
        <begin position="1"/>
        <end position="188"/>
    </location>
</feature>
<keyword evidence="3 12" id="KW-0597">Phosphoprotein</keyword>
<dbReference type="PROSITE" id="PS50110">
    <property type="entry name" value="RESPONSE_REGULATORY"/>
    <property type="match status" value="1"/>
</dbReference>
<dbReference type="SMART" id="SM00342">
    <property type="entry name" value="HTH_ARAC"/>
    <property type="match status" value="1"/>
</dbReference>
<feature type="domain" description="HTH araC/xylS-type" evidence="14">
    <location>
        <begin position="366"/>
        <end position="465"/>
    </location>
</feature>
<dbReference type="PANTHER" id="PTHR43547">
    <property type="entry name" value="TWO-COMPONENT HISTIDINE KINASE"/>
    <property type="match status" value="1"/>
</dbReference>
<evidence type="ECO:0000256" key="11">
    <source>
        <dbReference type="ARBA" id="ARBA00023163"/>
    </source>
</evidence>
<dbReference type="Pfam" id="PF12833">
    <property type="entry name" value="HTH_18"/>
    <property type="match status" value="1"/>
</dbReference>
<dbReference type="GO" id="GO:0005524">
    <property type="term" value="F:ATP binding"/>
    <property type="evidence" value="ECO:0007669"/>
    <property type="project" value="UniProtKB-KW"/>
</dbReference>
<evidence type="ECO:0000313" key="17">
    <source>
        <dbReference type="EMBL" id="GAO28313.1"/>
    </source>
</evidence>
<evidence type="ECO:0000256" key="8">
    <source>
        <dbReference type="ARBA" id="ARBA00023012"/>
    </source>
</evidence>
<dbReference type="InterPro" id="IPR004358">
    <property type="entry name" value="Sig_transdc_His_kin-like_C"/>
</dbReference>
<dbReference type="PROSITE" id="PS01124">
    <property type="entry name" value="HTH_ARAC_FAMILY_2"/>
    <property type="match status" value="1"/>
</dbReference>
<name>A0A0E9LSP1_9BACT</name>
<dbReference type="SUPFAM" id="SSF55874">
    <property type="entry name" value="ATPase domain of HSP90 chaperone/DNA topoisomerase II/histidine kinase"/>
    <property type="match status" value="1"/>
</dbReference>
<dbReference type="AlphaFoldDB" id="A0A0E9LSP1"/>
<keyword evidence="6" id="KW-0418">Kinase</keyword>
<feature type="modified residue" description="4-aspartylphosphate" evidence="12">
    <location>
        <position position="267"/>
    </location>
</feature>
<keyword evidence="9" id="KW-0805">Transcription regulation</keyword>
<comment type="caution">
    <text evidence="17">The sequence shown here is derived from an EMBL/GenBank/DDBJ whole genome shotgun (WGS) entry which is preliminary data.</text>
</comment>
<dbReference type="CDD" id="cd00075">
    <property type="entry name" value="HATPase"/>
    <property type="match status" value="1"/>
</dbReference>
<protein>
    <recommendedName>
        <fullName evidence="2">histidine kinase</fullName>
        <ecNumber evidence="2">2.7.13.3</ecNumber>
    </recommendedName>
</protein>
<dbReference type="PANTHER" id="PTHR43547:SF2">
    <property type="entry name" value="HYBRID SIGNAL TRANSDUCTION HISTIDINE KINASE C"/>
    <property type="match status" value="1"/>
</dbReference>
<dbReference type="GO" id="GO:0003700">
    <property type="term" value="F:DNA-binding transcription factor activity"/>
    <property type="evidence" value="ECO:0007669"/>
    <property type="project" value="InterPro"/>
</dbReference>
<dbReference type="GO" id="GO:0000155">
    <property type="term" value="F:phosphorelay sensor kinase activity"/>
    <property type="evidence" value="ECO:0007669"/>
    <property type="project" value="TreeGrafter"/>
</dbReference>
<dbReference type="InterPro" id="IPR005467">
    <property type="entry name" value="His_kinase_dom"/>
</dbReference>
<evidence type="ECO:0000256" key="10">
    <source>
        <dbReference type="ARBA" id="ARBA00023125"/>
    </source>
</evidence>
<evidence type="ECO:0000256" key="4">
    <source>
        <dbReference type="ARBA" id="ARBA00022679"/>
    </source>
</evidence>
<dbReference type="GO" id="GO:0043565">
    <property type="term" value="F:sequence-specific DNA binding"/>
    <property type="evidence" value="ECO:0007669"/>
    <property type="project" value="InterPro"/>
</dbReference>
<evidence type="ECO:0000259" key="16">
    <source>
        <dbReference type="PROSITE" id="PS50110"/>
    </source>
</evidence>
<keyword evidence="8" id="KW-0902">Two-component regulatory system</keyword>
<dbReference type="EC" id="2.7.13.3" evidence="2"/>
<evidence type="ECO:0000259" key="14">
    <source>
        <dbReference type="PROSITE" id="PS01124"/>
    </source>
</evidence>
<dbReference type="InterPro" id="IPR018060">
    <property type="entry name" value="HTH_AraC"/>
</dbReference>
<dbReference type="InterPro" id="IPR009057">
    <property type="entry name" value="Homeodomain-like_sf"/>
</dbReference>
<evidence type="ECO:0000256" key="3">
    <source>
        <dbReference type="ARBA" id="ARBA00022553"/>
    </source>
</evidence>
<dbReference type="Gene3D" id="3.30.565.10">
    <property type="entry name" value="Histidine kinase-like ATPase, C-terminal domain"/>
    <property type="match status" value="1"/>
</dbReference>
<dbReference type="Gene3D" id="1.10.10.60">
    <property type="entry name" value="Homeodomain-like"/>
    <property type="match status" value="1"/>
</dbReference>
<dbReference type="SUPFAM" id="SSF46689">
    <property type="entry name" value="Homeodomain-like"/>
    <property type="match status" value="1"/>
</dbReference>
<dbReference type="InterPro" id="IPR036890">
    <property type="entry name" value="HATPase_C_sf"/>
</dbReference>
<dbReference type="InterPro" id="IPR003594">
    <property type="entry name" value="HATPase_dom"/>
</dbReference>
<dbReference type="InterPro" id="IPR018062">
    <property type="entry name" value="HTH_AraC-typ_CS"/>
</dbReference>
<keyword evidence="7" id="KW-0067">ATP-binding</keyword>
<dbReference type="InterPro" id="IPR011006">
    <property type="entry name" value="CheY-like_superfamily"/>
</dbReference>
<dbReference type="SMART" id="SM00448">
    <property type="entry name" value="REC"/>
    <property type="match status" value="1"/>
</dbReference>
<proteinExistence type="predicted"/>
<keyword evidence="5" id="KW-0547">Nucleotide-binding</keyword>
<dbReference type="FunFam" id="3.30.565.10:FF:000037">
    <property type="entry name" value="Hybrid sensor histidine kinase/response regulator"/>
    <property type="match status" value="1"/>
</dbReference>
<reference evidence="17 18" key="1">
    <citation type="journal article" date="2015" name="Microbes Environ.">
        <title>Distribution and evolution of nitrogen fixation genes in the phylum bacteroidetes.</title>
        <authorList>
            <person name="Inoue J."/>
            <person name="Oshima K."/>
            <person name="Suda W."/>
            <person name="Sakamoto M."/>
            <person name="Iino T."/>
            <person name="Noda S."/>
            <person name="Hongoh Y."/>
            <person name="Hattori M."/>
            <person name="Ohkuma M."/>
        </authorList>
    </citation>
    <scope>NUCLEOTIDE SEQUENCE [LARGE SCALE GENOMIC DNA]</scope>
    <source>
        <strain evidence="17">JCM 15548</strain>
    </source>
</reference>
<dbReference type="PROSITE" id="PS50109">
    <property type="entry name" value="HIS_KIN"/>
    <property type="match status" value="1"/>
</dbReference>
<evidence type="ECO:0000256" key="12">
    <source>
        <dbReference type="PROSITE-ProRule" id="PRU00169"/>
    </source>
</evidence>
<dbReference type="SMART" id="SM00387">
    <property type="entry name" value="HATPase_c"/>
    <property type="match status" value="1"/>
</dbReference>
<dbReference type="STRING" id="1236989.JCM15548_1391"/>
<sequence length="469" mass="52527">MIQRSAHRLQHIINELLDFKKIEAGKAELHLTKNNLADHLSKILEAFRMQAANRKISFAFETAEKSLIAQYDYDKLETVIYNLLSNALKYTRDGGRISLSLMRTNSLDPHSGILIRVSDTGIGIPKDQQEKIFEMFYHQKDAQPAEGKSSGIGLALTHELVHMHGGKVTVESEEGKGSCFIVYLPQEYPNGELPAIQPPASTPLDTPSTETDSPSERPLILVIDDHADVRTYLAEALSATYQVKMAADGHEGLLKAIELLPDLIISDVMMPGMDGMELCQRLKSDISTSHIPIILLTARQENSDAVEGYDRGTDAYMVKPFSLEVIQSQIRSLLINRTRLKEIFSRDSGLNLLNITNNVTDQAFIDKVVKTLDTHLDQTDFTSETLAEELQMSRTLLYKKIKALTGVTVHAFMLKVRMQKAAELLLSGDYNVSQVAYMVGFSVPGNFSRSFQKFYGLSPSKYLQERRNE</sequence>
<evidence type="ECO:0000313" key="18">
    <source>
        <dbReference type="Proteomes" id="UP000032900"/>
    </source>
</evidence>
<dbReference type="PRINTS" id="PR00344">
    <property type="entry name" value="BCTRLSENSOR"/>
</dbReference>
<comment type="catalytic activity">
    <reaction evidence="1">
        <text>ATP + protein L-histidine = ADP + protein N-phospho-L-histidine.</text>
        <dbReference type="EC" id="2.7.13.3"/>
    </reaction>
</comment>
<keyword evidence="18" id="KW-1185">Reference proteome</keyword>
<dbReference type="CDD" id="cd17574">
    <property type="entry name" value="REC_OmpR"/>
    <property type="match status" value="1"/>
</dbReference>
<evidence type="ECO:0000256" key="7">
    <source>
        <dbReference type="ARBA" id="ARBA00022840"/>
    </source>
</evidence>
<keyword evidence="10 17" id="KW-0238">DNA-binding</keyword>
<evidence type="ECO:0000259" key="15">
    <source>
        <dbReference type="PROSITE" id="PS50109"/>
    </source>
</evidence>
<dbReference type="InterPro" id="IPR001789">
    <property type="entry name" value="Sig_transdc_resp-reg_receiver"/>
</dbReference>
<dbReference type="Pfam" id="PF00072">
    <property type="entry name" value="Response_reg"/>
    <property type="match status" value="1"/>
</dbReference>
<gene>
    <name evidence="17" type="ORF">JCM15548_1391</name>
</gene>
<organism evidence="17 18">
    <name type="scientific">Geofilum rubicundum JCM 15548</name>
    <dbReference type="NCBI Taxonomy" id="1236989"/>
    <lineage>
        <taxon>Bacteria</taxon>
        <taxon>Pseudomonadati</taxon>
        <taxon>Bacteroidota</taxon>
        <taxon>Bacteroidia</taxon>
        <taxon>Marinilabiliales</taxon>
        <taxon>Marinilabiliaceae</taxon>
        <taxon>Geofilum</taxon>
    </lineage>
</organism>
<evidence type="ECO:0000256" key="6">
    <source>
        <dbReference type="ARBA" id="ARBA00022777"/>
    </source>
</evidence>
<dbReference type="Proteomes" id="UP000032900">
    <property type="component" value="Unassembled WGS sequence"/>
</dbReference>
<dbReference type="SUPFAM" id="SSF52172">
    <property type="entry name" value="CheY-like"/>
    <property type="match status" value="1"/>
</dbReference>
<feature type="domain" description="Response regulatory" evidence="16">
    <location>
        <begin position="219"/>
        <end position="334"/>
    </location>
</feature>
<evidence type="ECO:0000256" key="2">
    <source>
        <dbReference type="ARBA" id="ARBA00012438"/>
    </source>
</evidence>
<feature type="region of interest" description="Disordered" evidence="13">
    <location>
        <begin position="192"/>
        <end position="215"/>
    </location>
</feature>
<dbReference type="Gene3D" id="3.40.50.2300">
    <property type="match status" value="1"/>
</dbReference>
<dbReference type="EMBL" id="BAZW01000002">
    <property type="protein sequence ID" value="GAO28313.1"/>
    <property type="molecule type" value="Genomic_DNA"/>
</dbReference>
<evidence type="ECO:0000256" key="5">
    <source>
        <dbReference type="ARBA" id="ARBA00022741"/>
    </source>
</evidence>
<evidence type="ECO:0000256" key="9">
    <source>
        <dbReference type="ARBA" id="ARBA00023015"/>
    </source>
</evidence>
<feature type="compositionally biased region" description="Polar residues" evidence="13">
    <location>
        <begin position="203"/>
        <end position="212"/>
    </location>
</feature>